<evidence type="ECO:0000313" key="3">
    <source>
        <dbReference type="WBParaSite" id="TMUE_2000006430.1"/>
    </source>
</evidence>
<evidence type="ECO:0000313" key="2">
    <source>
        <dbReference type="Proteomes" id="UP000046395"/>
    </source>
</evidence>
<organism evidence="2 3">
    <name type="scientific">Trichuris muris</name>
    <name type="common">Mouse whipworm</name>
    <dbReference type="NCBI Taxonomy" id="70415"/>
    <lineage>
        <taxon>Eukaryota</taxon>
        <taxon>Metazoa</taxon>
        <taxon>Ecdysozoa</taxon>
        <taxon>Nematoda</taxon>
        <taxon>Enoplea</taxon>
        <taxon>Dorylaimia</taxon>
        <taxon>Trichinellida</taxon>
        <taxon>Trichuridae</taxon>
        <taxon>Trichuris</taxon>
    </lineage>
</organism>
<dbReference type="Proteomes" id="UP000046395">
    <property type="component" value="Unassembled WGS sequence"/>
</dbReference>
<evidence type="ECO:0000256" key="1">
    <source>
        <dbReference type="SAM" id="MobiDB-lite"/>
    </source>
</evidence>
<keyword evidence="2" id="KW-1185">Reference proteome</keyword>
<reference evidence="3" key="1">
    <citation type="submission" date="2019-12" db="UniProtKB">
        <authorList>
            <consortium name="WormBaseParasite"/>
        </authorList>
    </citation>
    <scope>IDENTIFICATION</scope>
</reference>
<dbReference type="AlphaFoldDB" id="A0A5S6QH23"/>
<feature type="compositionally biased region" description="Basic and acidic residues" evidence="1">
    <location>
        <begin position="121"/>
        <end position="135"/>
    </location>
</feature>
<name>A0A5S6QH23_TRIMR</name>
<feature type="region of interest" description="Disordered" evidence="1">
    <location>
        <begin position="112"/>
        <end position="135"/>
    </location>
</feature>
<protein>
    <submittedName>
        <fullName evidence="3">Uncharacterized protein</fullName>
    </submittedName>
</protein>
<accession>A0A5S6QH23</accession>
<sequence length="135" mass="15767">MRCVVLRIESRRWQRKKWWSSHRERCRKRKIVPSIFFRSPFYGHGRPLTAISIKVIKEDNVYGSLGANSLMAFVPEGLRCRVGGKMDGGSASGKKFAEARLSIDDLMIETDRNRSRRKCRRSESTQREHRDQTNP</sequence>
<dbReference type="WBParaSite" id="TMUE_2000006430.1">
    <property type="protein sequence ID" value="TMUE_2000006430.1"/>
    <property type="gene ID" value="WBGene00299600"/>
</dbReference>
<proteinExistence type="predicted"/>